<organism evidence="2">
    <name type="scientific">Magnetococcus massalia (strain MO-1)</name>
    <dbReference type="NCBI Taxonomy" id="451514"/>
    <lineage>
        <taxon>Bacteria</taxon>
        <taxon>Pseudomonadati</taxon>
        <taxon>Pseudomonadota</taxon>
        <taxon>Magnetococcia</taxon>
        <taxon>Magnetococcales</taxon>
        <taxon>Magnetococcaceae</taxon>
        <taxon>Magnetococcus</taxon>
    </lineage>
</organism>
<reference evidence="2" key="1">
    <citation type="submission" date="2015-04" db="EMBL/GenBank/DDBJ databases">
        <authorList>
            <person name="Syromyatnikov M.Y."/>
            <person name="Popov V.N."/>
        </authorList>
    </citation>
    <scope>NUCLEOTIDE SEQUENCE</scope>
    <source>
        <strain evidence="2">MO-1</strain>
    </source>
</reference>
<evidence type="ECO:0000256" key="1">
    <source>
        <dbReference type="SAM" id="MobiDB-lite"/>
    </source>
</evidence>
<gene>
    <name evidence="2" type="ORF">MAGMO_1235</name>
</gene>
<accession>A0A1S7LFW6</accession>
<dbReference type="AlphaFoldDB" id="A0A1S7LFW6"/>
<name>A0A1S7LFW6_MAGMO</name>
<feature type="region of interest" description="Disordered" evidence="1">
    <location>
        <begin position="1"/>
        <end position="27"/>
    </location>
</feature>
<evidence type="ECO:0000313" key="2">
    <source>
        <dbReference type="EMBL" id="CRH05428.1"/>
    </source>
</evidence>
<dbReference type="EMBL" id="LO017727">
    <property type="protein sequence ID" value="CRH05428.1"/>
    <property type="molecule type" value="Genomic_DNA"/>
</dbReference>
<proteinExistence type="predicted"/>
<feature type="compositionally biased region" description="Polar residues" evidence="1">
    <location>
        <begin position="1"/>
        <end position="13"/>
    </location>
</feature>
<sequence>MWANSWPTFSASDPEQADDEKSQKVCI</sequence>
<protein>
    <submittedName>
        <fullName evidence="2">Uncharacterized protein</fullName>
    </submittedName>
</protein>